<organism evidence="2">
    <name type="scientific">Magnetococcus massalia (strain MO-1)</name>
    <dbReference type="NCBI Taxonomy" id="451514"/>
    <lineage>
        <taxon>Bacteria</taxon>
        <taxon>Pseudomonadati</taxon>
        <taxon>Pseudomonadota</taxon>
        <taxon>Magnetococcia</taxon>
        <taxon>Magnetococcales</taxon>
        <taxon>Magnetococcaceae</taxon>
        <taxon>Magnetococcus</taxon>
    </lineage>
</organism>
<feature type="transmembrane region" description="Helical" evidence="1">
    <location>
        <begin position="43"/>
        <end position="68"/>
    </location>
</feature>
<accession>A0A1S7LEC6</accession>
<evidence type="ECO:0000256" key="1">
    <source>
        <dbReference type="SAM" id="Phobius"/>
    </source>
</evidence>
<dbReference type="AlphaFoldDB" id="A0A1S7LEC6"/>
<evidence type="ECO:0000313" key="2">
    <source>
        <dbReference type="EMBL" id="CRH05312.1"/>
    </source>
</evidence>
<dbReference type="EMBL" id="LO017727">
    <property type="protein sequence ID" value="CRH05312.1"/>
    <property type="molecule type" value="Genomic_DNA"/>
</dbReference>
<keyword evidence="1" id="KW-0812">Transmembrane</keyword>
<protein>
    <submittedName>
        <fullName evidence="2">Uncharacterized protein</fullName>
    </submittedName>
</protein>
<sequence>MKLFKITTTLVITLLVLLMLYVGTSTGFQMAMDGLASDDSGAAMLGVIQLLLSVLFPLVAIFSALGLVKVLIARCKKRGHKGGFSCLFNEEHVGGKER</sequence>
<name>A0A1S7LEC6_MAGMO</name>
<keyword evidence="1" id="KW-0472">Membrane</keyword>
<keyword evidence="1" id="KW-1133">Transmembrane helix</keyword>
<proteinExistence type="predicted"/>
<gene>
    <name evidence="2" type="ORF">MAGMO_1118</name>
</gene>
<reference evidence="2" key="1">
    <citation type="submission" date="2015-04" db="EMBL/GenBank/DDBJ databases">
        <authorList>
            <person name="Syromyatnikov M.Y."/>
            <person name="Popov V.N."/>
        </authorList>
    </citation>
    <scope>NUCLEOTIDE SEQUENCE</scope>
    <source>
        <strain evidence="2">MO-1</strain>
    </source>
</reference>